<sequence length="90" mass="9882">MSWASASSLPHFFYHEPQAWKLLVDSLKWDVRIANPFPLKARAQGQDLNPDHESLQAAGPEDQGAACLRFPGVKPLQAEAKNDGPNGEES</sequence>
<name>A0ACC2TTG7_9FUNG</name>
<organism evidence="1 2">
    <name type="scientific">Entomophthora muscae</name>
    <dbReference type="NCBI Taxonomy" id="34485"/>
    <lineage>
        <taxon>Eukaryota</taxon>
        <taxon>Fungi</taxon>
        <taxon>Fungi incertae sedis</taxon>
        <taxon>Zoopagomycota</taxon>
        <taxon>Entomophthoromycotina</taxon>
        <taxon>Entomophthoromycetes</taxon>
        <taxon>Entomophthorales</taxon>
        <taxon>Entomophthoraceae</taxon>
        <taxon>Entomophthora</taxon>
    </lineage>
</organism>
<proteinExistence type="predicted"/>
<dbReference type="Proteomes" id="UP001165960">
    <property type="component" value="Unassembled WGS sequence"/>
</dbReference>
<keyword evidence="2" id="KW-1185">Reference proteome</keyword>
<gene>
    <name evidence="1" type="ORF">DSO57_1012079</name>
</gene>
<accession>A0ACC2TTG7</accession>
<evidence type="ECO:0000313" key="1">
    <source>
        <dbReference type="EMBL" id="KAJ9077914.1"/>
    </source>
</evidence>
<reference evidence="1" key="1">
    <citation type="submission" date="2022-04" db="EMBL/GenBank/DDBJ databases">
        <title>Genome of the entomopathogenic fungus Entomophthora muscae.</title>
        <authorList>
            <person name="Elya C."/>
            <person name="Lovett B.R."/>
            <person name="Lee E."/>
            <person name="Macias A.M."/>
            <person name="Hajek A.E."/>
            <person name="De Bivort B.L."/>
            <person name="Kasson M.T."/>
            <person name="De Fine Licht H.H."/>
            <person name="Stajich J.E."/>
        </authorList>
    </citation>
    <scope>NUCLEOTIDE SEQUENCE</scope>
    <source>
        <strain evidence="1">Berkeley</strain>
    </source>
</reference>
<evidence type="ECO:0000313" key="2">
    <source>
        <dbReference type="Proteomes" id="UP001165960"/>
    </source>
</evidence>
<protein>
    <submittedName>
        <fullName evidence="1">Uncharacterized protein</fullName>
    </submittedName>
</protein>
<dbReference type="EMBL" id="QTSX02002172">
    <property type="protein sequence ID" value="KAJ9077914.1"/>
    <property type="molecule type" value="Genomic_DNA"/>
</dbReference>
<comment type="caution">
    <text evidence="1">The sequence shown here is derived from an EMBL/GenBank/DDBJ whole genome shotgun (WGS) entry which is preliminary data.</text>
</comment>